<evidence type="ECO:0000313" key="2">
    <source>
        <dbReference type="EMBL" id="MGE13618.1"/>
    </source>
</evidence>
<dbReference type="EMBL" id="RNLZ01000011">
    <property type="protein sequence ID" value="MGE13618.1"/>
    <property type="molecule type" value="Genomic_DNA"/>
</dbReference>
<keyword evidence="3" id="KW-0238">DNA-binding</keyword>
<dbReference type="AlphaFoldDB" id="A0A2K3TZA8"/>
<dbReference type="GO" id="GO:0003677">
    <property type="term" value="F:DNA binding"/>
    <property type="evidence" value="ECO:0007669"/>
    <property type="project" value="UniProtKB-KW"/>
</dbReference>
<accession>A0A2K3TZA8</accession>
<dbReference type="RefSeq" id="WP_077248670.1">
    <property type="nucleotide sequence ID" value="NZ_AP027520.1"/>
</dbReference>
<reference evidence="4 6" key="2">
    <citation type="submission" date="2018-04" db="EMBL/GenBank/DDBJ databases">
        <title>Draft Genomic Sequencing Of Potential Extraintestinal Pathogenic Escherichia coli B8S56 Isolated from Retail Chicken Skin.</title>
        <authorList>
            <person name="Xu A."/>
            <person name="Tilman S."/>
            <person name="Wisser-Parker K."/>
            <person name="Scullen O.J."/>
            <person name="Sommers C."/>
        </authorList>
    </citation>
    <scope>NUCLEOTIDE SEQUENCE [LARGE SCALE GENOMIC DNA]</scope>
    <source>
        <strain evidence="4 6">B8S56</strain>
    </source>
</reference>
<proteinExistence type="predicted"/>
<reference evidence="1 8" key="3">
    <citation type="submission" date="2019-05" db="EMBL/GenBank/DDBJ databases">
        <authorList>
            <consortium name="NARMS: The National Antimicrobial Resistance Monitoring System"/>
        </authorList>
    </citation>
    <scope>NUCLEOTIDE SEQUENCE [LARGE SCALE GENOMIC DNA]</scope>
    <source>
        <strain evidence="2 7">CVM N17EC0060</strain>
        <strain evidence="1 8">CVM N18EC122</strain>
    </source>
</reference>
<name>A0A2K3TZA8_ECOLX</name>
<gene>
    <name evidence="3" type="ORF">C2M16_00810</name>
    <name evidence="2" type="ORF">D9D43_08435</name>
    <name evidence="4" type="ORF">DD762_16325</name>
    <name evidence="1" type="ORF">E6D34_03170</name>
</gene>
<evidence type="ECO:0000313" key="4">
    <source>
        <dbReference type="EMBL" id="PWH59676.1"/>
    </source>
</evidence>
<organism evidence="3 5">
    <name type="scientific">Escherichia coli</name>
    <dbReference type="NCBI Taxonomy" id="562"/>
    <lineage>
        <taxon>Bacteria</taxon>
        <taxon>Pseudomonadati</taxon>
        <taxon>Pseudomonadota</taxon>
        <taxon>Gammaproteobacteria</taxon>
        <taxon>Enterobacterales</taxon>
        <taxon>Enterobacteriaceae</taxon>
        <taxon>Escherichia</taxon>
    </lineage>
</organism>
<sequence length="184" mass="21187">MPALKPMGVSGVPPKHVRAWTQQEDALLVGLYPSHTVPELTKHFQRTGPAIRSRIRLLLSQGVIHTKQPPLNTKELNTLIRNRHTKTIRELANELGRSTSTVGLNLRKRGYRFRKYGELHHRARYSDHLVELVTELRDEQGMTFSEIRKYIRDTAGISLKRWVLARLYARYTAADTVLCELLPD</sequence>
<dbReference type="EMBL" id="AASEBA010000004">
    <property type="protein sequence ID" value="EFC9748305.1"/>
    <property type="molecule type" value="Genomic_DNA"/>
</dbReference>
<evidence type="ECO:0000313" key="1">
    <source>
        <dbReference type="EMBL" id="EFC9748305.1"/>
    </source>
</evidence>
<dbReference type="EMBL" id="QEMT01000027">
    <property type="protein sequence ID" value="PWH59676.1"/>
    <property type="molecule type" value="Genomic_DNA"/>
</dbReference>
<dbReference type="Proteomes" id="UP000532204">
    <property type="component" value="Unassembled WGS sequence"/>
</dbReference>
<dbReference type="Proteomes" id="UP000245761">
    <property type="component" value="Unassembled WGS sequence"/>
</dbReference>
<comment type="caution">
    <text evidence="3">The sequence shown here is derived from an EMBL/GenBank/DDBJ whole genome shotgun (WGS) entry which is preliminary data.</text>
</comment>
<protein>
    <submittedName>
        <fullName evidence="3">DNA-binding protein</fullName>
    </submittedName>
</protein>
<dbReference type="Proteomes" id="UP000236598">
    <property type="component" value="Unassembled WGS sequence"/>
</dbReference>
<evidence type="ECO:0000313" key="7">
    <source>
        <dbReference type="Proteomes" id="UP000272336"/>
    </source>
</evidence>
<evidence type="ECO:0000313" key="3">
    <source>
        <dbReference type="EMBL" id="PNY69641.1"/>
    </source>
</evidence>
<evidence type="ECO:0000313" key="8">
    <source>
        <dbReference type="Proteomes" id="UP000532204"/>
    </source>
</evidence>
<evidence type="ECO:0000313" key="5">
    <source>
        <dbReference type="Proteomes" id="UP000236598"/>
    </source>
</evidence>
<evidence type="ECO:0000313" key="6">
    <source>
        <dbReference type="Proteomes" id="UP000245761"/>
    </source>
</evidence>
<dbReference type="Proteomes" id="UP000272336">
    <property type="component" value="Unassembled WGS sequence"/>
</dbReference>
<dbReference type="EMBL" id="PPHQ01000001">
    <property type="protein sequence ID" value="PNY69641.1"/>
    <property type="molecule type" value="Genomic_DNA"/>
</dbReference>
<reference evidence="3 5" key="1">
    <citation type="submission" date="2018-01" db="EMBL/GenBank/DDBJ databases">
        <title>Draft Genomic Sequencing Of Potential Extraintestinal Pathogenic Escherichia coli B8S18 Isolated From Retail Chicken Skin.</title>
        <authorList>
            <person name="Xu A."/>
            <person name="Tilman S."/>
            <person name="Wisser-Parker K."/>
            <person name="Sheen S."/>
            <person name="Sommers C."/>
        </authorList>
    </citation>
    <scope>NUCLEOTIDE SEQUENCE [LARGE SCALE GENOMIC DNA]</scope>
    <source>
        <strain evidence="3 5">B8S18Com</strain>
    </source>
</reference>